<dbReference type="PANTHER" id="PTHR30034:SF6">
    <property type="entry name" value="YOP PROTEINS TRANSLOCATION PROTEIN Q"/>
    <property type="match status" value="1"/>
</dbReference>
<evidence type="ECO:0000259" key="2">
    <source>
        <dbReference type="Pfam" id="PF01052"/>
    </source>
</evidence>
<dbReference type="GO" id="GO:0030254">
    <property type="term" value="P:protein secretion by the type III secretion system"/>
    <property type="evidence" value="ECO:0007669"/>
    <property type="project" value="InterPro"/>
</dbReference>
<sequence>MRRLSEAAGRLLRKIGHGRQRGSADGGLLLRYRQAGGDGLVLSAWLDEEPVRLWLDEAQWCRWVEPVLPVPDWSAVPPVLHAMLSAWTLAGADACLAPDDMAWPRGQGLVQAHVAPAPDWCLCLERHGARLDIRLLDLPLEWIDRLAACLQPVEAGTIADRPVPVALVAGWARVAATGLRHLGCGDALLLGRAYRIADGEIGLFADAPLACLCVDEAGHYRVGGGMGETENWVEAVPTPDDVMLTVVAELGTLQVPLVTLGSLRPGDVLDGAACMDAQVTLKIAGQAIARGMLLDIGGRLAVRIEQLG</sequence>
<dbReference type="NCBIfam" id="TIGR02551">
    <property type="entry name" value="SpaO_YscQ"/>
    <property type="match status" value="1"/>
</dbReference>
<proteinExistence type="inferred from homology"/>
<dbReference type="Proteomes" id="UP000244173">
    <property type="component" value="Chromosome"/>
</dbReference>
<reference evidence="3 4" key="1">
    <citation type="submission" date="2018-04" db="EMBL/GenBank/DDBJ databases">
        <title>Denitrifier Microvirgula.</title>
        <authorList>
            <person name="Anderson E."/>
            <person name="Jang J."/>
            <person name="Ishii S."/>
        </authorList>
    </citation>
    <scope>NUCLEOTIDE SEQUENCE [LARGE SCALE GENOMIC DNA]</scope>
    <source>
        <strain evidence="3 4">BE2.4</strain>
    </source>
</reference>
<dbReference type="InterPro" id="IPR013385">
    <property type="entry name" value="T3SS_SpaO/YscQ/SpaO"/>
</dbReference>
<evidence type="ECO:0000256" key="1">
    <source>
        <dbReference type="ARBA" id="ARBA00009226"/>
    </source>
</evidence>
<dbReference type="InterPro" id="IPR001543">
    <property type="entry name" value="FliN-like_C"/>
</dbReference>
<gene>
    <name evidence="3" type="ORF">DAI18_07030</name>
</gene>
<comment type="similarity">
    <text evidence="1">Belongs to the FliN/MopA/SpaO family.</text>
</comment>
<dbReference type="InterPro" id="IPR036429">
    <property type="entry name" value="SpoA-like_sf"/>
</dbReference>
<dbReference type="OrthoDB" id="8596370at2"/>
<feature type="domain" description="Flagellar motor switch protein FliN-like C-terminal" evidence="2">
    <location>
        <begin position="241"/>
        <end position="306"/>
    </location>
</feature>
<name>A0A2S0P942_9NEIS</name>
<keyword evidence="4" id="KW-1185">Reference proteome</keyword>
<dbReference type="Gene3D" id="2.30.330.10">
    <property type="entry name" value="SpoA-like"/>
    <property type="match status" value="1"/>
</dbReference>
<dbReference type="KEGG" id="maer:DAI18_07030"/>
<dbReference type="PANTHER" id="PTHR30034">
    <property type="entry name" value="FLAGELLAR MOTOR SWITCH PROTEIN FLIM"/>
    <property type="match status" value="1"/>
</dbReference>
<dbReference type="Pfam" id="PF01052">
    <property type="entry name" value="FliMN_C"/>
    <property type="match status" value="1"/>
</dbReference>
<dbReference type="RefSeq" id="WP_107889012.1">
    <property type="nucleotide sequence ID" value="NZ_CP028519.1"/>
</dbReference>
<evidence type="ECO:0000313" key="3">
    <source>
        <dbReference type="EMBL" id="AVY93823.1"/>
    </source>
</evidence>
<organism evidence="3 4">
    <name type="scientific">Microvirgula aerodenitrificans</name>
    <dbReference type="NCBI Taxonomy" id="57480"/>
    <lineage>
        <taxon>Bacteria</taxon>
        <taxon>Pseudomonadati</taxon>
        <taxon>Pseudomonadota</taxon>
        <taxon>Betaproteobacteria</taxon>
        <taxon>Neisseriales</taxon>
        <taxon>Aquaspirillaceae</taxon>
        <taxon>Microvirgula</taxon>
    </lineage>
</organism>
<evidence type="ECO:0000313" key="4">
    <source>
        <dbReference type="Proteomes" id="UP000244173"/>
    </source>
</evidence>
<dbReference type="AlphaFoldDB" id="A0A2S0P942"/>
<accession>A0A2S0P942</accession>
<protein>
    <submittedName>
        <fullName evidence="3">YscQ/HrcQ family type III secretion apparatus protein</fullName>
    </submittedName>
</protein>
<dbReference type="GO" id="GO:0050918">
    <property type="term" value="P:positive chemotaxis"/>
    <property type="evidence" value="ECO:0007669"/>
    <property type="project" value="TreeGrafter"/>
</dbReference>
<dbReference type="GO" id="GO:0071978">
    <property type="term" value="P:bacterial-type flagellum-dependent swarming motility"/>
    <property type="evidence" value="ECO:0007669"/>
    <property type="project" value="TreeGrafter"/>
</dbReference>
<dbReference type="EMBL" id="CP028519">
    <property type="protein sequence ID" value="AVY93823.1"/>
    <property type="molecule type" value="Genomic_DNA"/>
</dbReference>
<dbReference type="SUPFAM" id="SSF101801">
    <property type="entry name" value="Surface presentation of antigens (SPOA)"/>
    <property type="match status" value="1"/>
</dbReference>